<evidence type="ECO:0000256" key="6">
    <source>
        <dbReference type="ARBA" id="ARBA00022679"/>
    </source>
</evidence>
<dbReference type="PANTHER" id="PTHR48418">
    <property type="entry name" value="TRNA WYBUTOSINE-SYNTHESIZING PROTEIN 3"/>
    <property type="match status" value="1"/>
</dbReference>
<dbReference type="InterPro" id="IPR036602">
    <property type="entry name" value="tRNA_yW-synthesising-like_sf"/>
</dbReference>
<dbReference type="Proteomes" id="UP000678499">
    <property type="component" value="Unassembled WGS sequence"/>
</dbReference>
<evidence type="ECO:0000256" key="10">
    <source>
        <dbReference type="ARBA" id="ARBA00030554"/>
    </source>
</evidence>
<organism evidence="14">
    <name type="scientific">Notodromas monacha</name>
    <dbReference type="NCBI Taxonomy" id="399045"/>
    <lineage>
        <taxon>Eukaryota</taxon>
        <taxon>Metazoa</taxon>
        <taxon>Ecdysozoa</taxon>
        <taxon>Arthropoda</taxon>
        <taxon>Crustacea</taxon>
        <taxon>Oligostraca</taxon>
        <taxon>Ostracoda</taxon>
        <taxon>Podocopa</taxon>
        <taxon>Podocopida</taxon>
        <taxon>Cypridocopina</taxon>
        <taxon>Cypridoidea</taxon>
        <taxon>Cyprididae</taxon>
        <taxon>Notodromas</taxon>
    </lineage>
</organism>
<feature type="domain" description="tRNA wybutosine-synthesizing protein" evidence="13">
    <location>
        <begin position="72"/>
        <end position="253"/>
    </location>
</feature>
<dbReference type="SUPFAM" id="SSF111278">
    <property type="entry name" value="SSo0622-like"/>
    <property type="match status" value="1"/>
</dbReference>
<dbReference type="AlphaFoldDB" id="A0A7R9G9T2"/>
<dbReference type="Gene3D" id="3.30.1960.10">
    <property type="entry name" value="tRNA wybutosine-synthesizing-like"/>
    <property type="match status" value="1"/>
</dbReference>
<evidence type="ECO:0000256" key="5">
    <source>
        <dbReference type="ARBA" id="ARBA00022603"/>
    </source>
</evidence>
<keyword evidence="7" id="KW-0949">S-adenosyl-L-methionine</keyword>
<evidence type="ECO:0000256" key="8">
    <source>
        <dbReference type="ARBA" id="ARBA00022694"/>
    </source>
</evidence>
<evidence type="ECO:0000259" key="13">
    <source>
        <dbReference type="Pfam" id="PF02676"/>
    </source>
</evidence>
<gene>
    <name evidence="14" type="ORF">NMOB1V02_LOCUS2296</name>
</gene>
<dbReference type="InterPro" id="IPR003827">
    <property type="entry name" value="tRNA_yW-synthesising"/>
</dbReference>
<feature type="compositionally biased region" description="Basic and acidic residues" evidence="12">
    <location>
        <begin position="256"/>
        <end position="285"/>
    </location>
</feature>
<evidence type="ECO:0000256" key="4">
    <source>
        <dbReference type="ARBA" id="ARBA00016536"/>
    </source>
</evidence>
<reference evidence="14" key="1">
    <citation type="submission" date="2020-11" db="EMBL/GenBank/DDBJ databases">
        <authorList>
            <person name="Tran Van P."/>
        </authorList>
    </citation>
    <scope>NUCLEOTIDE SEQUENCE</scope>
</reference>
<dbReference type="GO" id="GO:0032259">
    <property type="term" value="P:methylation"/>
    <property type="evidence" value="ECO:0007669"/>
    <property type="project" value="UniProtKB-KW"/>
</dbReference>
<evidence type="ECO:0000256" key="3">
    <source>
        <dbReference type="ARBA" id="ARBA00012750"/>
    </source>
</evidence>
<evidence type="ECO:0000256" key="12">
    <source>
        <dbReference type="SAM" id="MobiDB-lite"/>
    </source>
</evidence>
<protein>
    <recommendedName>
        <fullName evidence="4">tRNA wybutosine-synthesizing protein 3 homolog</fullName>
        <ecNumber evidence="3">2.1.1.282</ecNumber>
    </recommendedName>
    <alternativeName>
        <fullName evidence="10">tRNA(Phe) 7-((3-amino-3-carboxypropyl)-4-demethylwyosine(37)-N(4))-methyltransferase</fullName>
    </alternativeName>
</protein>
<evidence type="ECO:0000256" key="1">
    <source>
        <dbReference type="ARBA" id="ARBA00004797"/>
    </source>
</evidence>
<evidence type="ECO:0000256" key="11">
    <source>
        <dbReference type="ARBA" id="ARBA00049202"/>
    </source>
</evidence>
<evidence type="ECO:0000313" key="14">
    <source>
        <dbReference type="EMBL" id="CAD7274465.1"/>
    </source>
</evidence>
<name>A0A7R9G9T2_9CRUS</name>
<keyword evidence="15" id="KW-1185">Reference proteome</keyword>
<dbReference type="GO" id="GO:0008168">
    <property type="term" value="F:methyltransferase activity"/>
    <property type="evidence" value="ECO:0007669"/>
    <property type="project" value="UniProtKB-KW"/>
</dbReference>
<dbReference type="Pfam" id="PF02676">
    <property type="entry name" value="TYW3"/>
    <property type="match status" value="1"/>
</dbReference>
<comment type="similarity">
    <text evidence="2">Belongs to the TYW3 family.</text>
</comment>
<comment type="function">
    <text evidence="9">Probable S-adenosyl-L-methionine-dependent methyltransferase that acts as a component of the wybutosine biosynthesis pathway. Wybutosine is a hyper modified guanosine with a tricyclic base found at the 3'-position adjacent to the anticodon of eukaryotic phenylalanine tRNA.</text>
</comment>
<comment type="catalytic activity">
    <reaction evidence="11">
        <text>4-demethyl-7-[(3S)-3-amino-3-carboxypropyl]wyosine(37) in tRNA(Phe) + S-adenosyl-L-methionine = 7-[(3S)-3-amino-3-carboxypropyl]wyosine(37) in tRNA(Phe) + S-adenosyl-L-homocysteine + H(+)</text>
        <dbReference type="Rhea" id="RHEA:36635"/>
        <dbReference type="Rhea" id="RHEA-COMP:10378"/>
        <dbReference type="Rhea" id="RHEA-COMP:10379"/>
        <dbReference type="ChEBI" id="CHEBI:15378"/>
        <dbReference type="ChEBI" id="CHEBI:57856"/>
        <dbReference type="ChEBI" id="CHEBI:59789"/>
        <dbReference type="ChEBI" id="CHEBI:73543"/>
        <dbReference type="ChEBI" id="CHEBI:73550"/>
        <dbReference type="EC" id="2.1.1.282"/>
    </reaction>
</comment>
<dbReference type="GO" id="GO:0008033">
    <property type="term" value="P:tRNA processing"/>
    <property type="evidence" value="ECO:0007669"/>
    <property type="project" value="UniProtKB-KW"/>
</dbReference>
<evidence type="ECO:0000256" key="9">
    <source>
        <dbReference type="ARBA" id="ARBA00025378"/>
    </source>
</evidence>
<keyword evidence="6" id="KW-0808">Transferase</keyword>
<comment type="pathway">
    <text evidence="1">tRNA modification; wybutosine-tRNA(Phe) biosynthesis.</text>
</comment>
<proteinExistence type="inferred from homology"/>
<dbReference type="UniPathway" id="UPA00375"/>
<feature type="region of interest" description="Disordered" evidence="12">
    <location>
        <begin position="256"/>
        <end position="288"/>
    </location>
</feature>
<dbReference type="EC" id="2.1.1.282" evidence="3"/>
<evidence type="ECO:0000256" key="7">
    <source>
        <dbReference type="ARBA" id="ARBA00022691"/>
    </source>
</evidence>
<sequence>MEVVLECAKPLLRKPNIFCLSHLSTENWVFQGSGSQVESVNSEEISFIPRESDMSFVVDAAFDQEKSQRLGAEDLSRKGSIDEPISNLISCINEKDNYFSTSSCSGRVITYEISGSGKPGCKFIDVFHSTLLQDEVARVVSDVTIAAMSGKAGDKVYFKYEPLILHVRAKTLEAAVMLCKTAIESGLRNSGITFGKNGRTLVAIRSSHSLEVPIASDGSLLVSEDYIKFLCSEGNARLAENFARIMKFEHRFKTVNHNKPERDEHLPPNKRRDSSIKSCKDREMSFQDEDFHDAVETLFPGD</sequence>
<keyword evidence="5" id="KW-0489">Methyltransferase</keyword>
<evidence type="ECO:0000256" key="2">
    <source>
        <dbReference type="ARBA" id="ARBA00008569"/>
    </source>
</evidence>
<keyword evidence="8" id="KW-0819">tRNA processing</keyword>
<accession>A0A7R9G9T2</accession>
<dbReference type="OrthoDB" id="263283at2759"/>
<dbReference type="PANTHER" id="PTHR48418:SF1">
    <property type="entry name" value="TRNA WYBUTOSINE-SYNTHESIZING PROTEIN 3"/>
    <property type="match status" value="1"/>
</dbReference>
<evidence type="ECO:0000313" key="15">
    <source>
        <dbReference type="Proteomes" id="UP000678499"/>
    </source>
</evidence>
<dbReference type="EMBL" id="CAJPEX010000253">
    <property type="protein sequence ID" value="CAG0914617.1"/>
    <property type="molecule type" value="Genomic_DNA"/>
</dbReference>
<dbReference type="EMBL" id="OA882290">
    <property type="protein sequence ID" value="CAD7274465.1"/>
    <property type="molecule type" value="Genomic_DNA"/>
</dbReference>